<feature type="domain" description="CBS" evidence="3">
    <location>
        <begin position="71"/>
        <end position="128"/>
    </location>
</feature>
<dbReference type="SMART" id="SM00116">
    <property type="entry name" value="CBS"/>
    <property type="match status" value="2"/>
</dbReference>
<dbReference type="PROSITE" id="PS51371">
    <property type="entry name" value="CBS"/>
    <property type="match status" value="2"/>
</dbReference>
<dbReference type="SUPFAM" id="SSF54631">
    <property type="entry name" value="CBS-domain pair"/>
    <property type="match status" value="1"/>
</dbReference>
<dbReference type="Pfam" id="PF00571">
    <property type="entry name" value="CBS"/>
    <property type="match status" value="2"/>
</dbReference>
<comment type="caution">
    <text evidence="4">The sequence shown here is derived from an EMBL/GenBank/DDBJ whole genome shotgun (WGS) entry which is preliminary data.</text>
</comment>
<sequence>MDVRDIMSRNVVTLSKSDTVEKAARLMKEHDIGSIPVCENKQVIGVITDRDIAIRTVAGSRDTAAPLVEVMSNSIVTGTPEMDVNDAARLMSDRQVRRLPICSNEGLVGIVALGDMAIESQAQDEAEEALTNISQPAQPHR</sequence>
<evidence type="ECO:0000256" key="1">
    <source>
        <dbReference type="ARBA" id="ARBA00023122"/>
    </source>
</evidence>
<keyword evidence="5" id="KW-1185">Reference proteome</keyword>
<proteinExistence type="predicted"/>
<evidence type="ECO:0000313" key="4">
    <source>
        <dbReference type="EMBL" id="MCM1991468.1"/>
    </source>
</evidence>
<evidence type="ECO:0000256" key="2">
    <source>
        <dbReference type="PROSITE-ProRule" id="PRU00703"/>
    </source>
</evidence>
<dbReference type="InterPro" id="IPR046342">
    <property type="entry name" value="CBS_dom_sf"/>
</dbReference>
<protein>
    <submittedName>
        <fullName evidence="4">CBS domain-containing protein</fullName>
    </submittedName>
</protein>
<name>A0A9J6P5D4_9CLOT</name>
<dbReference type="InterPro" id="IPR051257">
    <property type="entry name" value="Diverse_CBS-Domain"/>
</dbReference>
<dbReference type="EMBL" id="JAGSOJ010000004">
    <property type="protein sequence ID" value="MCM1991468.1"/>
    <property type="molecule type" value="Genomic_DNA"/>
</dbReference>
<dbReference type="CDD" id="cd04622">
    <property type="entry name" value="CBS_pair_HRP1_like"/>
    <property type="match status" value="1"/>
</dbReference>
<feature type="domain" description="CBS" evidence="3">
    <location>
        <begin position="7"/>
        <end position="63"/>
    </location>
</feature>
<dbReference type="RefSeq" id="WP_250860588.1">
    <property type="nucleotide sequence ID" value="NZ_JAGSOJ010000004.1"/>
</dbReference>
<dbReference type="InterPro" id="IPR000644">
    <property type="entry name" value="CBS_dom"/>
</dbReference>
<dbReference type="PANTHER" id="PTHR43080:SF2">
    <property type="entry name" value="CBS DOMAIN-CONTAINING PROTEIN"/>
    <property type="match status" value="1"/>
</dbReference>
<reference evidence="4" key="1">
    <citation type="journal article" date="2021" name="mSystems">
        <title>Bacteria and Archaea Synergistically Convert Glycine Betaine to Biogenic Methane in the Formosa Cold Seep of the South China Sea.</title>
        <authorList>
            <person name="Li L."/>
            <person name="Zhang W."/>
            <person name="Zhang S."/>
            <person name="Song L."/>
            <person name="Sun Q."/>
            <person name="Zhang H."/>
            <person name="Xiang H."/>
            <person name="Dong X."/>
        </authorList>
    </citation>
    <scope>NUCLEOTIDE SEQUENCE</scope>
    <source>
        <strain evidence="4">ZWT</strain>
    </source>
</reference>
<accession>A0A9J6P5D4</accession>
<organism evidence="4 5">
    <name type="scientific">Oceanirhabdus seepicola</name>
    <dbReference type="NCBI Taxonomy" id="2828781"/>
    <lineage>
        <taxon>Bacteria</taxon>
        <taxon>Bacillati</taxon>
        <taxon>Bacillota</taxon>
        <taxon>Clostridia</taxon>
        <taxon>Eubacteriales</taxon>
        <taxon>Clostridiaceae</taxon>
        <taxon>Oceanirhabdus</taxon>
    </lineage>
</organism>
<reference evidence="4" key="2">
    <citation type="submission" date="2021-04" db="EMBL/GenBank/DDBJ databases">
        <authorList>
            <person name="Dong X."/>
        </authorList>
    </citation>
    <scope>NUCLEOTIDE SEQUENCE</scope>
    <source>
        <strain evidence="4">ZWT</strain>
    </source>
</reference>
<keyword evidence="1 2" id="KW-0129">CBS domain</keyword>
<dbReference type="AlphaFoldDB" id="A0A9J6P5D4"/>
<dbReference type="Proteomes" id="UP001056429">
    <property type="component" value="Unassembled WGS sequence"/>
</dbReference>
<dbReference type="Gene3D" id="3.10.580.10">
    <property type="entry name" value="CBS-domain"/>
    <property type="match status" value="1"/>
</dbReference>
<gene>
    <name evidence="4" type="ORF">KDK92_17170</name>
</gene>
<dbReference type="PANTHER" id="PTHR43080">
    <property type="entry name" value="CBS DOMAIN-CONTAINING PROTEIN CBSX3, MITOCHONDRIAL"/>
    <property type="match status" value="1"/>
</dbReference>
<evidence type="ECO:0000259" key="3">
    <source>
        <dbReference type="PROSITE" id="PS51371"/>
    </source>
</evidence>
<evidence type="ECO:0000313" key="5">
    <source>
        <dbReference type="Proteomes" id="UP001056429"/>
    </source>
</evidence>